<name>A0A0N4YR53_NIPBR</name>
<proteinExistence type="predicted"/>
<evidence type="ECO:0000313" key="3">
    <source>
        <dbReference type="Proteomes" id="UP000271162"/>
    </source>
</evidence>
<dbReference type="Proteomes" id="UP000271162">
    <property type="component" value="Unassembled WGS sequence"/>
</dbReference>
<sequence>MLKWNRVSPNRVISDDKTIENRREIRAVENRSPTFSERCPSIRSVCFGARVQRLFTRTLNWTGGGLPGGPMLAIYGHNWFGRLLTIGGALCQAGTIVCFSGWLVTR</sequence>
<evidence type="ECO:0000313" key="2">
    <source>
        <dbReference type="EMBL" id="VDL83462.1"/>
    </source>
</evidence>
<reference evidence="2 3" key="2">
    <citation type="submission" date="2018-11" db="EMBL/GenBank/DDBJ databases">
        <authorList>
            <consortium name="Pathogen Informatics"/>
        </authorList>
    </citation>
    <scope>NUCLEOTIDE SEQUENCE [LARGE SCALE GENOMIC DNA]</scope>
</reference>
<dbReference type="WBParaSite" id="NBR_0001972501-mRNA-1">
    <property type="protein sequence ID" value="NBR_0001972501-mRNA-1"/>
    <property type="gene ID" value="NBR_0001972501"/>
</dbReference>
<dbReference type="EMBL" id="UYSL01024430">
    <property type="protein sequence ID" value="VDL83462.1"/>
    <property type="molecule type" value="Genomic_DNA"/>
</dbReference>
<dbReference type="AlphaFoldDB" id="A0A0N4YR53"/>
<evidence type="ECO:0000313" key="4">
    <source>
        <dbReference type="WBParaSite" id="NBR_0001972501-mRNA-1"/>
    </source>
</evidence>
<keyword evidence="1" id="KW-1133">Transmembrane helix</keyword>
<organism evidence="4">
    <name type="scientific">Nippostrongylus brasiliensis</name>
    <name type="common">Rat hookworm</name>
    <dbReference type="NCBI Taxonomy" id="27835"/>
    <lineage>
        <taxon>Eukaryota</taxon>
        <taxon>Metazoa</taxon>
        <taxon>Ecdysozoa</taxon>
        <taxon>Nematoda</taxon>
        <taxon>Chromadorea</taxon>
        <taxon>Rhabditida</taxon>
        <taxon>Rhabditina</taxon>
        <taxon>Rhabditomorpha</taxon>
        <taxon>Strongyloidea</taxon>
        <taxon>Heligmosomidae</taxon>
        <taxon>Nippostrongylus</taxon>
    </lineage>
</organism>
<reference evidence="4" key="1">
    <citation type="submission" date="2017-02" db="UniProtKB">
        <authorList>
            <consortium name="WormBaseParasite"/>
        </authorList>
    </citation>
    <scope>IDENTIFICATION</scope>
</reference>
<keyword evidence="1" id="KW-0472">Membrane</keyword>
<evidence type="ECO:0000256" key="1">
    <source>
        <dbReference type="SAM" id="Phobius"/>
    </source>
</evidence>
<protein>
    <submittedName>
        <fullName evidence="4">Chromate transporter</fullName>
    </submittedName>
</protein>
<keyword evidence="3" id="KW-1185">Reference proteome</keyword>
<keyword evidence="1" id="KW-0812">Transmembrane</keyword>
<accession>A0A0N4YR53</accession>
<gene>
    <name evidence="2" type="ORF">NBR_LOCUS19726</name>
</gene>
<feature type="transmembrane region" description="Helical" evidence="1">
    <location>
        <begin position="79"/>
        <end position="104"/>
    </location>
</feature>